<dbReference type="EC" id="1.1.1.14" evidence="3"/>
<dbReference type="GO" id="GO:0003939">
    <property type="term" value="F:L-iditol 2-dehydrogenase (NAD+) activity"/>
    <property type="evidence" value="ECO:0007669"/>
    <property type="project" value="UniProtKB-EC"/>
</dbReference>
<gene>
    <name evidence="3" type="ORF">GOQ09_05615</name>
</gene>
<comment type="similarity">
    <text evidence="1">Belongs to the short-chain dehydrogenases/reductases (SDR) family.</text>
</comment>
<dbReference type="EMBL" id="CP046622">
    <property type="protein sequence ID" value="QGW81086.1"/>
    <property type="molecule type" value="Genomic_DNA"/>
</dbReference>
<dbReference type="FunFam" id="3.40.50.720:FF:000084">
    <property type="entry name" value="Short-chain dehydrogenase reductase"/>
    <property type="match status" value="1"/>
</dbReference>
<protein>
    <submittedName>
        <fullName evidence="3">L-iditol 2-dehydrogenase</fullName>
        <ecNumber evidence="3">1.1.1.14</ecNumber>
    </submittedName>
</protein>
<keyword evidence="3" id="KW-0560">Oxidoreductase</keyword>
<dbReference type="NCBIfam" id="NF005472">
    <property type="entry name" value="PRK07067.1"/>
    <property type="match status" value="1"/>
</dbReference>
<dbReference type="PRINTS" id="PR00081">
    <property type="entry name" value="GDHRDH"/>
</dbReference>
<dbReference type="PRINTS" id="PR00080">
    <property type="entry name" value="SDRFAMILY"/>
</dbReference>
<evidence type="ECO:0000259" key="2">
    <source>
        <dbReference type="SMART" id="SM00822"/>
    </source>
</evidence>
<dbReference type="PANTHER" id="PTHR42760">
    <property type="entry name" value="SHORT-CHAIN DEHYDROGENASES/REDUCTASES FAMILY MEMBER"/>
    <property type="match status" value="1"/>
</dbReference>
<sequence>MSERLKNRHVLLTGAGGGIGLAVAEACIAEGARCSVVDRMAAAPEAVRTVLQKHPDRLAYIAADVTDTKGITHLLAEAQVAFGPIHTLFNNAAVFDLAPLLDSDEASFDKLFAVNVKGMFFVMQAVLRHMVEAGTQGASVINMASQAGRRGEALVSHYCATKAAVISYTQSAALAMAPHGIRVNGIAPGVVDTPMWDHVDSLFAKAEGLPLGEKKRRVGLEVPLGRMGMPSDIAGAAVFLASDEARYITAQTLNVDGGNVMS</sequence>
<feature type="domain" description="Ketoreductase" evidence="2">
    <location>
        <begin position="8"/>
        <end position="189"/>
    </location>
</feature>
<dbReference type="RefSeq" id="WP_157612420.1">
    <property type="nucleotide sequence ID" value="NZ_CP046622.1"/>
</dbReference>
<dbReference type="SUPFAM" id="SSF51735">
    <property type="entry name" value="NAD(P)-binding Rossmann-fold domains"/>
    <property type="match status" value="1"/>
</dbReference>
<proteinExistence type="inferred from homology"/>
<dbReference type="NCBIfam" id="NF005559">
    <property type="entry name" value="PRK07231.1"/>
    <property type="match status" value="1"/>
</dbReference>
<dbReference type="OrthoDB" id="9806974at2"/>
<dbReference type="Gene3D" id="3.40.50.720">
    <property type="entry name" value="NAD(P)-binding Rossmann-like Domain"/>
    <property type="match status" value="1"/>
</dbReference>
<dbReference type="PROSITE" id="PS00061">
    <property type="entry name" value="ADH_SHORT"/>
    <property type="match status" value="1"/>
</dbReference>
<dbReference type="SMART" id="SM00822">
    <property type="entry name" value="PKS_KR"/>
    <property type="match status" value="1"/>
</dbReference>
<evidence type="ECO:0000313" key="4">
    <source>
        <dbReference type="Proteomes" id="UP000425817"/>
    </source>
</evidence>
<evidence type="ECO:0000256" key="1">
    <source>
        <dbReference type="ARBA" id="ARBA00006484"/>
    </source>
</evidence>
<reference evidence="3 4" key="1">
    <citation type="submission" date="2019-12" db="EMBL/GenBank/DDBJ databases">
        <title>Hybrid Genome Assemblies of two High G+C Isolates from Undergraduate Microbiology Courses.</title>
        <authorList>
            <person name="Ne Ville C.J."/>
            <person name="Enright D."/>
            <person name="Hernandez I."/>
            <person name="Dodsworth J."/>
            <person name="Orwin P.M."/>
        </authorList>
    </citation>
    <scope>NUCLEOTIDE SEQUENCE [LARGE SCALE GENOMIC DNA]</scope>
    <source>
        <strain evidence="3 4">CSUSB</strain>
    </source>
</reference>
<dbReference type="InterPro" id="IPR057326">
    <property type="entry name" value="KR_dom"/>
</dbReference>
<accession>A0A6I6H9C3</accession>
<organism evidence="3 4">
    <name type="scientific">Variovorax paradoxus</name>
    <dbReference type="NCBI Taxonomy" id="34073"/>
    <lineage>
        <taxon>Bacteria</taxon>
        <taxon>Pseudomonadati</taxon>
        <taxon>Pseudomonadota</taxon>
        <taxon>Betaproteobacteria</taxon>
        <taxon>Burkholderiales</taxon>
        <taxon>Comamonadaceae</taxon>
        <taxon>Variovorax</taxon>
    </lineage>
</organism>
<dbReference type="InterPro" id="IPR002347">
    <property type="entry name" value="SDR_fam"/>
</dbReference>
<dbReference type="InterPro" id="IPR020904">
    <property type="entry name" value="Sc_DH/Rdtase_CS"/>
</dbReference>
<dbReference type="Pfam" id="PF13561">
    <property type="entry name" value="adh_short_C2"/>
    <property type="match status" value="1"/>
</dbReference>
<dbReference type="Proteomes" id="UP000425817">
    <property type="component" value="Chromosome"/>
</dbReference>
<dbReference type="AlphaFoldDB" id="A0A6I6H9C3"/>
<evidence type="ECO:0000313" key="3">
    <source>
        <dbReference type="EMBL" id="QGW81086.1"/>
    </source>
</evidence>
<name>A0A6I6H9C3_VARPD</name>
<dbReference type="InterPro" id="IPR036291">
    <property type="entry name" value="NAD(P)-bd_dom_sf"/>
</dbReference>